<evidence type="ECO:0000256" key="1">
    <source>
        <dbReference type="ARBA" id="ARBA00004308"/>
    </source>
</evidence>
<dbReference type="PIRSF" id="PIRSF015588">
    <property type="entry name" value="AP_complex_sigma"/>
    <property type="match status" value="1"/>
</dbReference>
<keyword evidence="5 6" id="KW-0472">Membrane</keyword>
<dbReference type="SUPFAM" id="SSF64356">
    <property type="entry name" value="SNARE-like"/>
    <property type="match status" value="1"/>
</dbReference>
<evidence type="ECO:0000256" key="6">
    <source>
        <dbReference type="PIRNR" id="PIRNR015588"/>
    </source>
</evidence>
<feature type="domain" description="AP complex mu/sigma subunit" evidence="7">
    <location>
        <begin position="1"/>
        <end position="138"/>
    </location>
</feature>
<keyword evidence="9" id="KW-1185">Reference proteome</keyword>
<dbReference type="Pfam" id="PF01217">
    <property type="entry name" value="Clat_adaptor_s"/>
    <property type="match status" value="1"/>
</dbReference>
<evidence type="ECO:0000256" key="3">
    <source>
        <dbReference type="ARBA" id="ARBA00022448"/>
    </source>
</evidence>
<accession>A0AAD8UVP7</accession>
<organism evidence="8 9">
    <name type="scientific">Babesia gibsoni</name>
    <dbReference type="NCBI Taxonomy" id="33632"/>
    <lineage>
        <taxon>Eukaryota</taxon>
        <taxon>Sar</taxon>
        <taxon>Alveolata</taxon>
        <taxon>Apicomplexa</taxon>
        <taxon>Aconoidasida</taxon>
        <taxon>Piroplasmida</taxon>
        <taxon>Babesiidae</taxon>
        <taxon>Babesia</taxon>
    </lineage>
</organism>
<evidence type="ECO:0000313" key="8">
    <source>
        <dbReference type="EMBL" id="KAK1444688.1"/>
    </source>
</evidence>
<dbReference type="PANTHER" id="PTHR11753">
    <property type="entry name" value="ADAPTOR COMPLEXES SMALL SUBUNIT FAMILY"/>
    <property type="match status" value="1"/>
</dbReference>
<comment type="similarity">
    <text evidence="2 6">Belongs to the adaptor complexes small subunit family.</text>
</comment>
<dbReference type="GO" id="GO:0012505">
    <property type="term" value="C:endomembrane system"/>
    <property type="evidence" value="ECO:0007669"/>
    <property type="project" value="UniProtKB-SubCell"/>
</dbReference>
<dbReference type="Proteomes" id="UP001230268">
    <property type="component" value="Unassembled WGS sequence"/>
</dbReference>
<proteinExistence type="inferred from homology"/>
<evidence type="ECO:0000256" key="2">
    <source>
        <dbReference type="ARBA" id="ARBA00006972"/>
    </source>
</evidence>
<dbReference type="InterPro" id="IPR011012">
    <property type="entry name" value="Longin-like_dom_sf"/>
</dbReference>
<dbReference type="Gene3D" id="3.30.450.60">
    <property type="match status" value="1"/>
</dbReference>
<comment type="caution">
    <text evidence="8">The sequence shown here is derived from an EMBL/GenBank/DDBJ whole genome shotgun (WGS) entry which is preliminary data.</text>
</comment>
<dbReference type="GO" id="GO:0006886">
    <property type="term" value="P:intracellular protein transport"/>
    <property type="evidence" value="ECO:0007669"/>
    <property type="project" value="UniProtKB-UniRule"/>
</dbReference>
<reference evidence="8" key="1">
    <citation type="submission" date="2023-08" db="EMBL/GenBank/DDBJ databases">
        <title>Draft sequence of the Babesia gibsoni genome.</title>
        <authorList>
            <person name="Yamagishi J.Y."/>
            <person name="Xuan X.X."/>
        </authorList>
    </citation>
    <scope>NUCLEOTIDE SEQUENCE</scope>
    <source>
        <strain evidence="8">Azabu</strain>
    </source>
</reference>
<dbReference type="EMBL" id="JAVEPI010000001">
    <property type="protein sequence ID" value="KAK1444688.1"/>
    <property type="molecule type" value="Genomic_DNA"/>
</dbReference>
<dbReference type="InterPro" id="IPR016635">
    <property type="entry name" value="AP_complex_ssu"/>
</dbReference>
<evidence type="ECO:0000313" key="9">
    <source>
        <dbReference type="Proteomes" id="UP001230268"/>
    </source>
</evidence>
<sequence>MIYGVFIQNIKNDACISKWYHHFTKEEKRRIPELIHSEIVVRSTRWVNFFELEGRKVIYRRYANVLIILYTDLEDNTPSYHELIHLIVAVVDNFYGNINELDLFCNFNTLHNILNEFILAGELLDVSMETILDRLRITYRMD</sequence>
<name>A0AAD8UVP7_BABGI</name>
<keyword evidence="3 6" id="KW-0813">Transport</keyword>
<evidence type="ECO:0000259" key="7">
    <source>
        <dbReference type="Pfam" id="PF01217"/>
    </source>
</evidence>
<gene>
    <name evidence="8" type="ORF">BgAZ_105940</name>
</gene>
<dbReference type="InterPro" id="IPR022775">
    <property type="entry name" value="AP_mu_sigma_su"/>
</dbReference>
<protein>
    <recommendedName>
        <fullName evidence="6">AP complex subunit sigma</fullName>
    </recommendedName>
</protein>
<dbReference type="AlphaFoldDB" id="A0AAD8UVP7"/>
<evidence type="ECO:0000256" key="5">
    <source>
        <dbReference type="ARBA" id="ARBA00023136"/>
    </source>
</evidence>
<comment type="subcellular location">
    <subcellularLocation>
        <location evidence="1">Endomembrane system</location>
    </subcellularLocation>
</comment>
<evidence type="ECO:0000256" key="4">
    <source>
        <dbReference type="ARBA" id="ARBA00022927"/>
    </source>
</evidence>
<keyword evidence="4 6" id="KW-0653">Protein transport</keyword>